<dbReference type="PANTHER" id="PTHR39466:SF1">
    <property type="entry name" value="RGS DOMAIN-CONTAINING PROTEIN"/>
    <property type="match status" value="1"/>
</dbReference>
<evidence type="ECO:0000313" key="4">
    <source>
        <dbReference type="Proteomes" id="UP000266188"/>
    </source>
</evidence>
<evidence type="ECO:0000256" key="1">
    <source>
        <dbReference type="SAM" id="MobiDB-lite"/>
    </source>
</evidence>
<name>A0A3A2ZSN7_9EURO</name>
<evidence type="ECO:0000313" key="3">
    <source>
        <dbReference type="EMBL" id="RJE25333.1"/>
    </source>
</evidence>
<feature type="compositionally biased region" description="Polar residues" evidence="1">
    <location>
        <begin position="163"/>
        <end position="178"/>
    </location>
</feature>
<dbReference type="SUPFAM" id="SSF48097">
    <property type="entry name" value="Regulator of G-protein signaling, RGS"/>
    <property type="match status" value="1"/>
</dbReference>
<protein>
    <recommendedName>
        <fullName evidence="5">RGS domain-containing protein</fullName>
    </recommendedName>
</protein>
<gene>
    <name evidence="3" type="ORF">PHISCL_02362</name>
</gene>
<keyword evidence="2" id="KW-1133">Transmembrane helix</keyword>
<dbReference type="Proteomes" id="UP000266188">
    <property type="component" value="Unassembled WGS sequence"/>
</dbReference>
<dbReference type="InterPro" id="IPR036305">
    <property type="entry name" value="RGS_sf"/>
</dbReference>
<proteinExistence type="predicted"/>
<keyword evidence="2" id="KW-0472">Membrane</keyword>
<feature type="region of interest" description="Disordered" evidence="1">
    <location>
        <begin position="135"/>
        <end position="178"/>
    </location>
</feature>
<dbReference type="PANTHER" id="PTHR39466">
    <property type="entry name" value="RGS DOMAIN-CONTAINING PROTEIN"/>
    <property type="match status" value="1"/>
</dbReference>
<dbReference type="STRING" id="2070753.A0A3A2ZSN7"/>
<dbReference type="InterPro" id="IPR044926">
    <property type="entry name" value="RGS_subdomain_2"/>
</dbReference>
<feature type="transmembrane region" description="Helical" evidence="2">
    <location>
        <begin position="405"/>
        <end position="429"/>
    </location>
</feature>
<evidence type="ECO:0000256" key="2">
    <source>
        <dbReference type="SAM" id="Phobius"/>
    </source>
</evidence>
<reference evidence="4" key="1">
    <citation type="submission" date="2017-02" db="EMBL/GenBank/DDBJ databases">
        <authorList>
            <person name="Tafer H."/>
            <person name="Lopandic K."/>
        </authorList>
    </citation>
    <scope>NUCLEOTIDE SEQUENCE [LARGE SCALE GENOMIC DNA]</scope>
    <source>
        <strain evidence="4">CBS 366.77</strain>
    </source>
</reference>
<dbReference type="AlphaFoldDB" id="A0A3A2ZSN7"/>
<evidence type="ECO:0008006" key="5">
    <source>
        <dbReference type="Google" id="ProtNLM"/>
    </source>
</evidence>
<dbReference type="EMBL" id="MVGC01000051">
    <property type="protein sequence ID" value="RJE25333.1"/>
    <property type="molecule type" value="Genomic_DNA"/>
</dbReference>
<organism evidence="3 4">
    <name type="scientific">Aspergillus sclerotialis</name>
    <dbReference type="NCBI Taxonomy" id="2070753"/>
    <lineage>
        <taxon>Eukaryota</taxon>
        <taxon>Fungi</taxon>
        <taxon>Dikarya</taxon>
        <taxon>Ascomycota</taxon>
        <taxon>Pezizomycotina</taxon>
        <taxon>Eurotiomycetes</taxon>
        <taxon>Eurotiomycetidae</taxon>
        <taxon>Eurotiales</taxon>
        <taxon>Aspergillaceae</taxon>
        <taxon>Aspergillus</taxon>
        <taxon>Aspergillus subgen. Polypaecilum</taxon>
    </lineage>
</organism>
<dbReference type="OrthoDB" id="3232309at2759"/>
<dbReference type="Gene3D" id="1.10.167.10">
    <property type="entry name" value="Regulator of G-protein Signalling 4, domain 2"/>
    <property type="match status" value="1"/>
</dbReference>
<keyword evidence="4" id="KW-1185">Reference proteome</keyword>
<feature type="transmembrane region" description="Helical" evidence="2">
    <location>
        <begin position="280"/>
        <end position="301"/>
    </location>
</feature>
<comment type="caution">
    <text evidence="3">The sequence shown here is derived from an EMBL/GenBank/DDBJ whole genome shotgun (WGS) entry which is preliminary data.</text>
</comment>
<accession>A0A3A2ZSN7</accession>
<sequence length="433" mass="48371">MVYSFFYRRPVPVPKDSLTYRPDNVESTRASKTSLNNNIPERLSFDNIIDGNTCTPCTARDFMNYLVYIERSAENLQFYLWYKDYTKRFAALPQSDLVLSPEWTEKQGTMKAIHGGKPPKSLGITVESMLKEGDLSPAQLSPNPFNTPPPSSCGDDKSISSSTAITSDPGPTSTTNSKLTAREVAAEAFENADRLQPFTIQPYREEIDRIITIYIKDGGSRQLNLSAKERDALIHALANTTHPSAFKQIAGTVEMFLRYQAHPNFIRWTVSNSNTPRNTAIRAMAIGGTTCGLIAAILITLSSAAPGWRAMSAILLSVGLTNAVASTRDTCMILHLRRHRLLHPWELFSDDGEELKSFEPLANNSNSYEDQPWLVKYEKRGFAHRIFDAEVIVEEPALFRIQRRIVLESITAGFLATAIIVVVFCFLPAGNFY</sequence>
<keyword evidence="2" id="KW-0812">Transmembrane</keyword>